<proteinExistence type="predicted"/>
<dbReference type="AlphaFoldDB" id="A0A0H5D497"/>
<evidence type="ECO:0000313" key="1">
    <source>
        <dbReference type="EMBL" id="CRL11558.1"/>
    </source>
</evidence>
<organism evidence="1 2">
    <name type="scientific">Phaeobacter italicus</name>
    <dbReference type="NCBI Taxonomy" id="481446"/>
    <lineage>
        <taxon>Bacteria</taxon>
        <taxon>Pseudomonadati</taxon>
        <taxon>Pseudomonadota</taxon>
        <taxon>Alphaproteobacteria</taxon>
        <taxon>Rhodobacterales</taxon>
        <taxon>Roseobacteraceae</taxon>
        <taxon>Phaeobacter</taxon>
    </lineage>
</organism>
<reference evidence="2" key="1">
    <citation type="submission" date="2015-05" db="EMBL/GenBank/DDBJ databases">
        <authorList>
            <person name="Rodrigo-Torres Lidia"/>
            <person name="Arahal R.David."/>
        </authorList>
    </citation>
    <scope>NUCLEOTIDE SEQUENCE [LARGE SCALE GENOMIC DNA]</scope>
    <source>
        <strain evidence="2">CECT 7321</strain>
    </source>
</reference>
<dbReference type="Proteomes" id="UP000043764">
    <property type="component" value="Unassembled WGS sequence"/>
</dbReference>
<name>A0A0H5D497_9RHOB</name>
<protein>
    <submittedName>
        <fullName evidence="1">Uncharacterized protein</fullName>
    </submittedName>
</protein>
<accession>A0A0H5D497</accession>
<sequence length="40" mass="4552">MSGRTTAYLGLIFFTSGQVADKKRARRLRTRFKNNSCNAD</sequence>
<evidence type="ECO:0000313" key="2">
    <source>
        <dbReference type="Proteomes" id="UP000043764"/>
    </source>
</evidence>
<gene>
    <name evidence="1" type="ORF">NIT7321_02426</name>
</gene>
<dbReference type="EMBL" id="CVRL01000033">
    <property type="protein sequence ID" value="CRL11558.1"/>
    <property type="molecule type" value="Genomic_DNA"/>
</dbReference>
<keyword evidence="2" id="KW-1185">Reference proteome</keyword>